<dbReference type="Pfam" id="PF13181">
    <property type="entry name" value="TPR_8"/>
    <property type="match status" value="1"/>
</dbReference>
<dbReference type="SUPFAM" id="SSF53474">
    <property type="entry name" value="alpha/beta-Hydrolases"/>
    <property type="match status" value="1"/>
</dbReference>
<evidence type="ECO:0000256" key="1">
    <source>
        <dbReference type="PROSITE-ProRule" id="PRU00339"/>
    </source>
</evidence>
<dbReference type="InterPro" id="IPR029058">
    <property type="entry name" value="AB_hydrolase_fold"/>
</dbReference>
<reference evidence="2" key="1">
    <citation type="submission" date="2022-12" db="EMBL/GenBank/DDBJ databases">
        <authorList>
            <person name="Ruckert C."/>
            <person name="Busche T."/>
            <person name="Kalinowski J."/>
            <person name="Wittmann C."/>
        </authorList>
    </citation>
    <scope>NUCLEOTIDE SEQUENCE</scope>
    <source>
        <strain evidence="2">DSM 40467</strain>
    </source>
</reference>
<dbReference type="SUPFAM" id="SSF81901">
    <property type="entry name" value="HCP-like"/>
    <property type="match status" value="1"/>
</dbReference>
<dbReference type="Proteomes" id="UP001164439">
    <property type="component" value="Chromosome"/>
</dbReference>
<evidence type="ECO:0000313" key="2">
    <source>
        <dbReference type="EMBL" id="WAZ26315.1"/>
    </source>
</evidence>
<dbReference type="PANTHER" id="PTHR37946:SF1">
    <property type="entry name" value="SLL1969 PROTEIN"/>
    <property type="match status" value="1"/>
</dbReference>
<proteinExistence type="predicted"/>
<dbReference type="Gene3D" id="1.25.40.10">
    <property type="entry name" value="Tetratricopeptide repeat domain"/>
    <property type="match status" value="3"/>
</dbReference>
<organism evidence="2 3">
    <name type="scientific">Streptomyces cinnabarinus</name>
    <dbReference type="NCBI Taxonomy" id="67287"/>
    <lineage>
        <taxon>Bacteria</taxon>
        <taxon>Bacillati</taxon>
        <taxon>Actinomycetota</taxon>
        <taxon>Actinomycetes</taxon>
        <taxon>Kitasatosporales</taxon>
        <taxon>Streptomycetaceae</taxon>
        <taxon>Streptomyces</taxon>
    </lineage>
</organism>
<dbReference type="Gene3D" id="3.40.50.1820">
    <property type="entry name" value="alpha/beta hydrolase"/>
    <property type="match status" value="1"/>
</dbReference>
<evidence type="ECO:0008006" key="4">
    <source>
        <dbReference type="Google" id="ProtNLM"/>
    </source>
</evidence>
<dbReference type="InterPro" id="IPR019734">
    <property type="entry name" value="TPR_rpt"/>
</dbReference>
<dbReference type="SUPFAM" id="SSF48452">
    <property type="entry name" value="TPR-like"/>
    <property type="match status" value="1"/>
</dbReference>
<keyword evidence="1" id="KW-0802">TPR repeat</keyword>
<dbReference type="InterPro" id="IPR011990">
    <property type="entry name" value="TPR-like_helical_dom_sf"/>
</dbReference>
<accession>A0ABY7KRV6</accession>
<evidence type="ECO:0000313" key="3">
    <source>
        <dbReference type="Proteomes" id="UP001164439"/>
    </source>
</evidence>
<name>A0ABY7KRV6_9ACTN</name>
<dbReference type="PANTHER" id="PTHR37946">
    <property type="entry name" value="SLL1969 PROTEIN"/>
    <property type="match status" value="1"/>
</dbReference>
<dbReference type="EMBL" id="CP114413">
    <property type="protein sequence ID" value="WAZ26315.1"/>
    <property type="molecule type" value="Genomic_DNA"/>
</dbReference>
<keyword evidence="3" id="KW-1185">Reference proteome</keyword>
<gene>
    <name evidence="2" type="ORF">STRCI_007878</name>
</gene>
<dbReference type="PROSITE" id="PS50005">
    <property type="entry name" value="TPR"/>
    <property type="match status" value="1"/>
</dbReference>
<sequence>MGEQRLGLVLVHGIRSSPAMWAPLKKLIAEDTALRLVRPLPFGYSTGLWRLNPTRTFPTFNVAADSLKEYLDTEGEAYTRLMVVAHSQGGLIVQRYLTRMLAEGRGRDLARIRRVVLLACPNDGSEMVLSLRRNVFGLRHPQERQLRPLNDEITSTRRALLRDVVNASEVTDRTCPIPFSVYAGESDRIVSSTSAQSVFPDAAALPGDHKTIARPDSRQHRTYTTLRRHILTAASPDPPGPVEPPPDALPSVPVDAYRTDALALGVHPVIESSAQGKELPPQPPYVTRSHDAVLRVAVEEASAGHSRLAVVVGGSSTGKTRCCFEALRLLDSGWRLWRPPSAKDLVEALSSVSLLPKTVLWLNETQRYLTALPDDVAARALQSLLDDPARGPVLVLGTLWPERLRDLAADENSAAAQLLEDRQIFITDTGFQGAARAVLEEAAARDLRLAEALAASPDEVTQYLAGSRELLMRYHSTPDVQALVNAAVDAARLGYAQDVSAGFLERAGGALLPESYRRTRDEAWRSHWFVGALSEAGKPCRGVPGPLTTLGSAPEKPTEGTQGYRLADYLRQKVGAQRVLDCPPDAWWEATVGSLPSPAGVLALARAAHARARYRVSTALARQALDMDPSLPGHTLLVETLAQAGHAEDAASVAESALDHGEAGPARRLAEQALEAGDTTSALEWLERATQQVGSDATWTDYSQTLLKAGRIDEALAAGERVPDWHVRHIGYDLADAGYPERVLPVARKLAARGHPSLMASEAHRLNAAGHRQEAVAVLEEAGAAGSSLAYEELTFLFEEAGDPRRAEAFGQRAANEHGYGKALKRLSSRRERNGDLRGSAQAMIALGDCPGWEWWYLVAAEEFTQVEEFDRALDAAEKAAAGGHPVGWVLAAVIAKARDDERGMEDALGRAELSEDAETWHALGDFRAEQRDYDKAAEAYRRAVELGDTTAWSALAAMWHDAGRTALRDAVVAEAIAAGHIRRLSQLPDHYADSGDDAAAEALVLRASELNQEGPGIYLARRWHENGRRDEALNLALALSRFGHTQALAEWVKEQWAEKRTEDIIKALTAQDAANALRRRPDNTAYLLASYAEQGSFDSFRHHLSAEHNPATLLHLGRLCEELDLAEAATAAFERAIELGEGRALVELARLRQHQGDSGADPLLLRAVDAGVPNALESLIGHYEATRRRHLAGQVRRYGVSDGAPAAPW</sequence>
<dbReference type="SMART" id="SM00028">
    <property type="entry name" value="TPR"/>
    <property type="match status" value="3"/>
</dbReference>
<dbReference type="RefSeq" id="WP_269663799.1">
    <property type="nucleotide sequence ID" value="NZ_CP114413.1"/>
</dbReference>
<feature type="repeat" description="TPR" evidence="1">
    <location>
        <begin position="918"/>
        <end position="951"/>
    </location>
</feature>
<protein>
    <recommendedName>
        <fullName evidence="4">Tetratricopeptide repeat protein</fullName>
    </recommendedName>
</protein>